<keyword evidence="2" id="KW-1185">Reference proteome</keyword>
<organism evidence="1 2">
    <name type="scientific">Naganishia cerealis</name>
    <dbReference type="NCBI Taxonomy" id="610337"/>
    <lineage>
        <taxon>Eukaryota</taxon>
        <taxon>Fungi</taxon>
        <taxon>Dikarya</taxon>
        <taxon>Basidiomycota</taxon>
        <taxon>Agaricomycotina</taxon>
        <taxon>Tremellomycetes</taxon>
        <taxon>Filobasidiales</taxon>
        <taxon>Filobasidiaceae</taxon>
        <taxon>Naganishia</taxon>
    </lineage>
</organism>
<dbReference type="Proteomes" id="UP001241377">
    <property type="component" value="Unassembled WGS sequence"/>
</dbReference>
<gene>
    <name evidence="1" type="ORF">QFC19_009465</name>
</gene>
<evidence type="ECO:0000313" key="2">
    <source>
        <dbReference type="Proteomes" id="UP001241377"/>
    </source>
</evidence>
<proteinExistence type="predicted"/>
<sequence length="278" mass="30805">MAAPTAVPATAPAASPTPADPPQQIRLQVLDANTPKSTFTDLFYLLGEAFGTSSPIWGHMYPPPRPPVEEQAAVATLQHALDVRNPDNLYVLAIGSFPNGEERPLGLAVWGKPGYRWEPLEEETMSAEQKDAYVGYNLTFRNEWRGTLQQHRDQLMGDELYWYVCSSAGERTTRSSVSPPFVPLLRYLSILAVHPSYQKYKIGSTLIDHGLAFADTENLPVLLESSAAGRRLYESRGFVKEDEFPNCPTYEGMAEMRFPLYRRPAKGGMVQNGGPNGV</sequence>
<dbReference type="EMBL" id="JASBWR010000163">
    <property type="protein sequence ID" value="KAJ9090723.1"/>
    <property type="molecule type" value="Genomic_DNA"/>
</dbReference>
<accession>A0ACC2UV53</accession>
<protein>
    <submittedName>
        <fullName evidence="1">Uncharacterized protein</fullName>
    </submittedName>
</protein>
<reference evidence="1" key="1">
    <citation type="submission" date="2023-04" db="EMBL/GenBank/DDBJ databases">
        <title>Draft Genome sequencing of Naganishia species isolated from polar environments using Oxford Nanopore Technology.</title>
        <authorList>
            <person name="Leo P."/>
            <person name="Venkateswaran K."/>
        </authorList>
    </citation>
    <scope>NUCLEOTIDE SEQUENCE</scope>
    <source>
        <strain evidence="1">MNA-CCFEE 5261</strain>
    </source>
</reference>
<name>A0ACC2UV53_9TREE</name>
<comment type="caution">
    <text evidence="1">The sequence shown here is derived from an EMBL/GenBank/DDBJ whole genome shotgun (WGS) entry which is preliminary data.</text>
</comment>
<evidence type="ECO:0000313" key="1">
    <source>
        <dbReference type="EMBL" id="KAJ9090723.1"/>
    </source>
</evidence>